<dbReference type="EMBL" id="JACEFF010000579">
    <property type="protein sequence ID" value="KAH9634995.1"/>
    <property type="molecule type" value="Genomic_DNA"/>
</dbReference>
<protein>
    <recommendedName>
        <fullName evidence="3">ZAD domain-containing protein</fullName>
    </recommendedName>
</protein>
<evidence type="ECO:0008006" key="3">
    <source>
        <dbReference type="Google" id="ProtNLM"/>
    </source>
</evidence>
<comment type="caution">
    <text evidence="1">The sequence shown here is derived from an EMBL/GenBank/DDBJ whole genome shotgun (WGS) entry which is preliminary data.</text>
</comment>
<proteinExistence type="predicted"/>
<reference evidence="1" key="1">
    <citation type="journal article" date="2021" name="G3 (Bethesda)">
        <title>Genome and transcriptome analysis of the beet armyworm Spodoptera exigua reveals targets for pest control. .</title>
        <authorList>
            <person name="Simon S."/>
            <person name="Breeschoten T."/>
            <person name="Jansen H.J."/>
            <person name="Dirks R.P."/>
            <person name="Schranz M.E."/>
            <person name="Ros V.I.D."/>
        </authorList>
    </citation>
    <scope>NUCLEOTIDE SEQUENCE</scope>
    <source>
        <strain evidence="1">TB_SE_WUR_2020</strain>
    </source>
</reference>
<evidence type="ECO:0000313" key="1">
    <source>
        <dbReference type="EMBL" id="KAH9634995.1"/>
    </source>
</evidence>
<organism evidence="1 2">
    <name type="scientific">Spodoptera exigua</name>
    <name type="common">Beet armyworm</name>
    <name type="synonym">Noctua fulgens</name>
    <dbReference type="NCBI Taxonomy" id="7107"/>
    <lineage>
        <taxon>Eukaryota</taxon>
        <taxon>Metazoa</taxon>
        <taxon>Ecdysozoa</taxon>
        <taxon>Arthropoda</taxon>
        <taxon>Hexapoda</taxon>
        <taxon>Insecta</taxon>
        <taxon>Pterygota</taxon>
        <taxon>Neoptera</taxon>
        <taxon>Endopterygota</taxon>
        <taxon>Lepidoptera</taxon>
        <taxon>Glossata</taxon>
        <taxon>Ditrysia</taxon>
        <taxon>Noctuoidea</taxon>
        <taxon>Noctuidae</taxon>
        <taxon>Amphipyrinae</taxon>
        <taxon>Spodoptera</taxon>
    </lineage>
</organism>
<evidence type="ECO:0000313" key="2">
    <source>
        <dbReference type="Proteomes" id="UP000814243"/>
    </source>
</evidence>
<dbReference type="Proteomes" id="UP000814243">
    <property type="component" value="Unassembled WGS sequence"/>
</dbReference>
<dbReference type="AlphaFoldDB" id="A0A922MEL6"/>
<name>A0A922MEL6_SPOEX</name>
<gene>
    <name evidence="1" type="ORF">HF086_004768</name>
</gene>
<accession>A0A922MEL6</accession>
<sequence length="320" mass="35715">MNQCCFICNNRASLALKNAINLFGEDSKFPSGKKISEVLSEIVGKPVQDKKVHTDILCKKCWKSCNDYDTTRIRLETIKSELLGQFKSTITAYKLDYENYEKNEYGTPQKQKSVVGKKLVLPASKLQPIPPDLLLKPVTASTLNLKVTVGSSVLTQTIKTTTAKPIEKQQIDTNSILNSLSNALKDDIDSLTTADEKSIINFDINSLPKDFLSGTVLRKMNEKDNGKNCLSVVPVTSAGNGLLLQVESLQSTPRTEGTHYLDIDPLDISGGNSDSQKYILGKLQMLNEQEDDDDDEEGRMYLFLVFFQSLFKRAYLQLQI</sequence>